<keyword evidence="2" id="KW-1185">Reference proteome</keyword>
<sequence>MKVFAFTALAVMAQEEDRKVPPQTPGQRIEQLKRHVGRLMVDHFDGCAKRATWEDKLTKILSRAEAAFNRDCGFFDPNVANGGPSPSRRRRQADDDEVRYSETDAIASINGITGGIRKFADRYISECGGQKANKHIVNKANKWRSKLTDKFNNGC</sequence>
<dbReference type="InParanoid" id="E4XMT8"/>
<reference evidence="1" key="1">
    <citation type="journal article" date="2010" name="Science">
        <title>Plasticity of animal genome architecture unmasked by rapid evolution of a pelagic tunicate.</title>
        <authorList>
            <person name="Denoeud F."/>
            <person name="Henriet S."/>
            <person name="Mungpakdee S."/>
            <person name="Aury J.M."/>
            <person name="Da Silva C."/>
            <person name="Brinkmann H."/>
            <person name="Mikhaleva J."/>
            <person name="Olsen L.C."/>
            <person name="Jubin C."/>
            <person name="Canestro C."/>
            <person name="Bouquet J.M."/>
            <person name="Danks G."/>
            <person name="Poulain J."/>
            <person name="Campsteijn C."/>
            <person name="Adamski M."/>
            <person name="Cross I."/>
            <person name="Yadetie F."/>
            <person name="Muffato M."/>
            <person name="Louis A."/>
            <person name="Butcher S."/>
            <person name="Tsagkogeorga G."/>
            <person name="Konrad A."/>
            <person name="Singh S."/>
            <person name="Jensen M.F."/>
            <person name="Cong E.H."/>
            <person name="Eikeseth-Otteraa H."/>
            <person name="Noel B."/>
            <person name="Anthouard V."/>
            <person name="Porcel B.M."/>
            <person name="Kachouri-Lafond R."/>
            <person name="Nishino A."/>
            <person name="Ugolini M."/>
            <person name="Chourrout P."/>
            <person name="Nishida H."/>
            <person name="Aasland R."/>
            <person name="Huzurbazar S."/>
            <person name="Westhof E."/>
            <person name="Delsuc F."/>
            <person name="Lehrach H."/>
            <person name="Reinhardt R."/>
            <person name="Weissenbach J."/>
            <person name="Roy S.W."/>
            <person name="Artiguenave F."/>
            <person name="Postlethwait J.H."/>
            <person name="Manak J.R."/>
            <person name="Thompson E.M."/>
            <person name="Jaillon O."/>
            <person name="Du Pasquier L."/>
            <person name="Boudinot P."/>
            <person name="Liberles D.A."/>
            <person name="Volff J.N."/>
            <person name="Philippe H."/>
            <person name="Lenhard B."/>
            <person name="Roest Crollius H."/>
            <person name="Wincker P."/>
            <person name="Chourrout D."/>
        </authorList>
    </citation>
    <scope>NUCLEOTIDE SEQUENCE [LARGE SCALE GENOMIC DNA]</scope>
</reference>
<protein>
    <submittedName>
        <fullName evidence="1">Uncharacterized protein</fullName>
    </submittedName>
</protein>
<dbReference type="EMBL" id="FN653079">
    <property type="protein sequence ID" value="CBY19831.1"/>
    <property type="molecule type" value="Genomic_DNA"/>
</dbReference>
<organism evidence="1">
    <name type="scientific">Oikopleura dioica</name>
    <name type="common">Tunicate</name>
    <dbReference type="NCBI Taxonomy" id="34765"/>
    <lineage>
        <taxon>Eukaryota</taxon>
        <taxon>Metazoa</taxon>
        <taxon>Chordata</taxon>
        <taxon>Tunicata</taxon>
        <taxon>Appendicularia</taxon>
        <taxon>Copelata</taxon>
        <taxon>Oikopleuridae</taxon>
        <taxon>Oikopleura</taxon>
    </lineage>
</organism>
<accession>E4XMT8</accession>
<evidence type="ECO:0000313" key="2">
    <source>
        <dbReference type="Proteomes" id="UP000001307"/>
    </source>
</evidence>
<evidence type="ECO:0000313" key="1">
    <source>
        <dbReference type="EMBL" id="CBY19831.1"/>
    </source>
</evidence>
<gene>
    <name evidence="1" type="ORF">GSOID_T00015485001</name>
</gene>
<dbReference type="Proteomes" id="UP000001307">
    <property type="component" value="Unassembled WGS sequence"/>
</dbReference>
<proteinExistence type="predicted"/>
<dbReference type="AlphaFoldDB" id="E4XMT8"/>
<name>E4XMT8_OIKDI</name>
<dbReference type="OrthoDB" id="10285413at2759"/>